<dbReference type="RefSeq" id="WP_187474339.1">
    <property type="nucleotide sequence ID" value="NZ_CP060693.1"/>
</dbReference>
<evidence type="ECO:0000256" key="1">
    <source>
        <dbReference type="SAM" id="Coils"/>
    </source>
</evidence>
<dbReference type="EMBL" id="CP060693">
    <property type="protein sequence ID" value="QNM89921.1"/>
    <property type="molecule type" value="Genomic_DNA"/>
</dbReference>
<accession>A0A7G9LMS2</accession>
<feature type="coiled-coil region" evidence="1">
    <location>
        <begin position="62"/>
        <end position="110"/>
    </location>
</feature>
<dbReference type="Proteomes" id="UP000515842">
    <property type="component" value="Chromosome"/>
</dbReference>
<reference evidence="2 3" key="1">
    <citation type="journal article" date="2020" name="Front. Microbiol.">
        <title>Genomic Analysis and Antimicrobial Resistance of Aliarcobacter cryaerophilus Strains From German Water Poultry.</title>
        <authorList>
            <person name="Muller E."/>
            <person name="Hotzel H."/>
            <person name="Ahlers C."/>
            <person name="Hanel I."/>
            <person name="Tomaso H."/>
            <person name="Abdel-Glil M.Y."/>
        </authorList>
    </citation>
    <scope>NUCLEOTIDE SEQUENCE [LARGE SCALE GENOMIC DNA]</scope>
    <source>
        <strain evidence="2 3">16CS1285-4</strain>
    </source>
</reference>
<keyword evidence="1" id="KW-0175">Coiled coil</keyword>
<proteinExistence type="predicted"/>
<sequence>MIQKLYNLKKTQTEQKLIEKSSLEQEVYKIDEEVGDLNHRINTATVEKLGSISDFMILAMHKDSLRFEVKKLLSKKNQLLKKIDDIFVEIIELQKESEQYKYILDEEREQKRKDALHFEILESEEFIQSKYIKEKVDK</sequence>
<organism evidence="2 3">
    <name type="scientific">Aliarcobacter cryaerophilus</name>
    <dbReference type="NCBI Taxonomy" id="28198"/>
    <lineage>
        <taxon>Bacteria</taxon>
        <taxon>Pseudomonadati</taxon>
        <taxon>Campylobacterota</taxon>
        <taxon>Epsilonproteobacteria</taxon>
        <taxon>Campylobacterales</taxon>
        <taxon>Arcobacteraceae</taxon>
        <taxon>Aliarcobacter</taxon>
    </lineage>
</organism>
<evidence type="ECO:0008006" key="4">
    <source>
        <dbReference type="Google" id="ProtNLM"/>
    </source>
</evidence>
<dbReference type="AlphaFoldDB" id="A0A7G9LMS2"/>
<evidence type="ECO:0000313" key="3">
    <source>
        <dbReference type="Proteomes" id="UP000515842"/>
    </source>
</evidence>
<name>A0A7G9LMS2_9BACT</name>
<evidence type="ECO:0000313" key="2">
    <source>
        <dbReference type="EMBL" id="QNM89921.1"/>
    </source>
</evidence>
<gene>
    <name evidence="2" type="ORF">HOO34_09890</name>
</gene>
<protein>
    <recommendedName>
        <fullName evidence="4">Flagellar FliJ protein</fullName>
    </recommendedName>
</protein>